<protein>
    <submittedName>
        <fullName evidence="4">GTP 3',8-cyclase MoaA</fullName>
    </submittedName>
</protein>
<dbReference type="PANTHER" id="PTHR22960">
    <property type="entry name" value="MOLYBDOPTERIN COFACTOR SYNTHESIS PROTEIN A"/>
    <property type="match status" value="1"/>
</dbReference>
<dbReference type="InterPro" id="IPR058240">
    <property type="entry name" value="rSAM_sf"/>
</dbReference>
<dbReference type="GO" id="GO:0061799">
    <property type="term" value="F:cyclic pyranopterin monophosphate synthase activity"/>
    <property type="evidence" value="ECO:0007669"/>
    <property type="project" value="TreeGrafter"/>
</dbReference>
<dbReference type="Pfam" id="PF06463">
    <property type="entry name" value="Mob_synth_C"/>
    <property type="match status" value="1"/>
</dbReference>
<evidence type="ECO:0000256" key="2">
    <source>
        <dbReference type="ARBA" id="ARBA00023239"/>
    </source>
</evidence>
<gene>
    <name evidence="4" type="ORF">EVB02_01755</name>
</gene>
<evidence type="ECO:0000313" key="4">
    <source>
        <dbReference type="EMBL" id="RZO07326.1"/>
    </source>
</evidence>
<proteinExistence type="predicted"/>
<dbReference type="InterPro" id="IPR050105">
    <property type="entry name" value="MoCo_biosynth_MoaA/MoaC"/>
</dbReference>
<dbReference type="GO" id="GO:0051539">
    <property type="term" value="F:4 iron, 4 sulfur cluster binding"/>
    <property type="evidence" value="ECO:0007669"/>
    <property type="project" value="UniProtKB-KW"/>
</dbReference>
<dbReference type="GO" id="GO:0006777">
    <property type="term" value="P:Mo-molybdopterin cofactor biosynthetic process"/>
    <property type="evidence" value="ECO:0007669"/>
    <property type="project" value="UniProtKB-KW"/>
</dbReference>
<dbReference type="EMBL" id="SHBO01000013">
    <property type="protein sequence ID" value="RZO07326.1"/>
    <property type="molecule type" value="Genomic_DNA"/>
</dbReference>
<evidence type="ECO:0000256" key="1">
    <source>
        <dbReference type="ARBA" id="ARBA00023150"/>
    </source>
</evidence>
<comment type="caution">
    <text evidence="4">The sequence shown here is derived from an EMBL/GenBank/DDBJ whole genome shotgun (WGS) entry which is preliminary data.</text>
</comment>
<organism evidence="4 5">
    <name type="scientific">SAR92 clade bacterium</name>
    <dbReference type="NCBI Taxonomy" id="2315479"/>
    <lineage>
        <taxon>Bacteria</taxon>
        <taxon>Pseudomonadati</taxon>
        <taxon>Pseudomonadota</taxon>
        <taxon>Gammaproteobacteria</taxon>
        <taxon>Cellvibrionales</taxon>
        <taxon>Porticoccaceae</taxon>
        <taxon>SAR92 clade</taxon>
    </lineage>
</organism>
<evidence type="ECO:0000313" key="5">
    <source>
        <dbReference type="Proteomes" id="UP000318148"/>
    </source>
</evidence>
<accession>A0A520LMU5</accession>
<keyword evidence="2" id="KW-0456">Lyase</keyword>
<dbReference type="InterPro" id="IPR013785">
    <property type="entry name" value="Aldolase_TIM"/>
</dbReference>
<dbReference type="AlphaFoldDB" id="A0A520LMU5"/>
<name>A0A520LMU5_9GAMM</name>
<evidence type="ECO:0000259" key="3">
    <source>
        <dbReference type="Pfam" id="PF06463"/>
    </source>
</evidence>
<dbReference type="PANTHER" id="PTHR22960:SF0">
    <property type="entry name" value="MOLYBDENUM COFACTOR BIOSYNTHESIS PROTEIN 1"/>
    <property type="match status" value="1"/>
</dbReference>
<dbReference type="Gene3D" id="3.20.20.70">
    <property type="entry name" value="Aldolase class I"/>
    <property type="match status" value="1"/>
</dbReference>
<dbReference type="InterPro" id="IPR010505">
    <property type="entry name" value="MoaA_twitch"/>
</dbReference>
<dbReference type="SUPFAM" id="SSF102114">
    <property type="entry name" value="Radical SAM enzymes"/>
    <property type="match status" value="1"/>
</dbReference>
<reference evidence="4 5" key="1">
    <citation type="submission" date="2019-02" db="EMBL/GenBank/DDBJ databases">
        <title>Prokaryotic population dynamics and viral predation in marine succession experiment using metagenomics: the confinement effect.</title>
        <authorList>
            <person name="Haro-Moreno J.M."/>
            <person name="Rodriguez-Valera F."/>
            <person name="Lopez-Perez M."/>
        </authorList>
    </citation>
    <scope>NUCLEOTIDE SEQUENCE [LARGE SCALE GENOMIC DNA]</scope>
    <source>
        <strain evidence="4">MED-G169</strain>
    </source>
</reference>
<dbReference type="Proteomes" id="UP000318148">
    <property type="component" value="Unassembled WGS sequence"/>
</dbReference>
<dbReference type="GO" id="GO:0061798">
    <property type="term" value="F:GTP 3',8'-cyclase activity"/>
    <property type="evidence" value="ECO:0007669"/>
    <property type="project" value="TreeGrafter"/>
</dbReference>
<dbReference type="CDD" id="cd21117">
    <property type="entry name" value="Twitch_MoaA"/>
    <property type="match status" value="1"/>
</dbReference>
<sequence>GITKSHDRVQTQVCCGDIKQQLSQKFELIETLERTGGPSRYMRVAGTKSKIGFISPISENFCGACNRVRVTADGRLLLCLGNENSIDLKSIIRNHPGDENMLNEAIRGAIQNKPERHYFDPSRTDILRFMNTTGG</sequence>
<feature type="domain" description="Molybdenum cofactor biosynthesis protein A-like twitch" evidence="3">
    <location>
        <begin position="11"/>
        <end position="118"/>
    </location>
</feature>
<keyword evidence="1" id="KW-0501">Molybdenum cofactor biosynthesis</keyword>
<feature type="non-terminal residue" evidence="4">
    <location>
        <position position="1"/>
    </location>
</feature>